<comment type="caution">
    <text evidence="1">The sequence shown here is derived from an EMBL/GenBank/DDBJ whole genome shotgun (WGS) entry which is preliminary data.</text>
</comment>
<evidence type="ECO:0000313" key="1">
    <source>
        <dbReference type="EMBL" id="KMM39331.1"/>
    </source>
</evidence>
<dbReference type="GeneID" id="301327307"/>
<dbReference type="AlphaFoldDB" id="A0A0J6CSN5"/>
<dbReference type="EMBL" id="LELK01000001">
    <property type="protein sequence ID" value="KMM39331.1"/>
    <property type="molecule type" value="Genomic_DNA"/>
</dbReference>
<dbReference type="PANTHER" id="PTHR46154:SF4">
    <property type="entry name" value="UREA ACTIVE TRANSPORTER"/>
    <property type="match status" value="1"/>
</dbReference>
<keyword evidence="2" id="KW-1185">Reference proteome</keyword>
<organism evidence="1 2">
    <name type="scientific">Guptibacillus hwajinpoensis</name>
    <dbReference type="NCBI Taxonomy" id="208199"/>
    <lineage>
        <taxon>Bacteria</taxon>
        <taxon>Bacillati</taxon>
        <taxon>Bacillota</taxon>
        <taxon>Bacilli</taxon>
        <taxon>Bacillales</taxon>
        <taxon>Guptibacillaceae</taxon>
        <taxon>Guptibacillus</taxon>
    </lineage>
</organism>
<sequence>MQEEQLSNDAKVCIRWALGLTLVFIIIFPGIMFATGYDYSLSFFKGWTYVSFGWLIVAGLFIAIRPIVEFYQQKE</sequence>
<dbReference type="OrthoDB" id="2969576at2"/>
<gene>
    <name evidence="1" type="ORF">AB986_09000</name>
</gene>
<name>A0A0J6CSN5_9BACL</name>
<protein>
    <submittedName>
        <fullName evidence="1">Uncharacterized protein</fullName>
    </submittedName>
</protein>
<evidence type="ECO:0000313" key="2">
    <source>
        <dbReference type="Proteomes" id="UP000035996"/>
    </source>
</evidence>
<dbReference type="Proteomes" id="UP000035996">
    <property type="component" value="Unassembled WGS sequence"/>
</dbReference>
<dbReference type="GO" id="GO:0005886">
    <property type="term" value="C:plasma membrane"/>
    <property type="evidence" value="ECO:0007669"/>
    <property type="project" value="TreeGrafter"/>
</dbReference>
<reference evidence="1" key="1">
    <citation type="submission" date="2015-06" db="EMBL/GenBank/DDBJ databases">
        <authorList>
            <person name="Liu B."/>
            <person name="Wang J."/>
            <person name="Zhu Y."/>
            <person name="Liu G."/>
            <person name="Chen Q."/>
            <person name="Zheng C."/>
            <person name="Che J."/>
            <person name="Ge C."/>
            <person name="Shi H."/>
            <person name="Pan Z."/>
            <person name="Liu X."/>
        </authorList>
    </citation>
    <scope>NUCLEOTIDE SEQUENCE [LARGE SCALE GENOMIC DNA]</scope>
    <source>
        <strain evidence="1">DSM 16346</strain>
    </source>
</reference>
<dbReference type="RefSeq" id="WP_048310501.1">
    <property type="nucleotide sequence ID" value="NZ_CP119526.1"/>
</dbReference>
<dbReference type="InterPro" id="IPR031155">
    <property type="entry name" value="DUR"/>
</dbReference>
<dbReference type="PANTHER" id="PTHR46154">
    <property type="match status" value="1"/>
</dbReference>
<proteinExistence type="predicted"/>
<dbReference type="GO" id="GO:0015204">
    <property type="term" value="F:urea transmembrane transporter activity"/>
    <property type="evidence" value="ECO:0007669"/>
    <property type="project" value="InterPro"/>
</dbReference>
<accession>A0A0J6CSN5</accession>